<feature type="binding site" evidence="14">
    <location>
        <position position="167"/>
    </location>
    <ligand>
        <name>Mg(2+)</name>
        <dbReference type="ChEBI" id="CHEBI:18420"/>
    </ligand>
</feature>
<dbReference type="GO" id="GO:0004802">
    <property type="term" value="F:transketolase activity"/>
    <property type="evidence" value="ECO:0007669"/>
    <property type="project" value="UniProtKB-UniRule"/>
</dbReference>
<feature type="binding site" evidence="13">
    <location>
        <begin position="123"/>
        <end position="125"/>
    </location>
    <ligand>
        <name>thiamine diphosphate</name>
        <dbReference type="ChEBI" id="CHEBI:58937"/>
    </ligand>
</feature>
<evidence type="ECO:0000256" key="1">
    <source>
        <dbReference type="ARBA" id="ARBA00007131"/>
    </source>
</evidence>
<feature type="site" description="Important for catalytic activity" evidence="15">
    <location>
        <position position="273"/>
    </location>
</feature>
<dbReference type="SMART" id="SM00861">
    <property type="entry name" value="Transket_pyr"/>
    <property type="match status" value="1"/>
</dbReference>
<dbReference type="GO" id="GO:0005829">
    <property type="term" value="C:cytosol"/>
    <property type="evidence" value="ECO:0007669"/>
    <property type="project" value="TreeGrafter"/>
</dbReference>
<evidence type="ECO:0000259" key="16">
    <source>
        <dbReference type="SMART" id="SM00861"/>
    </source>
</evidence>
<dbReference type="Pfam" id="PF02779">
    <property type="entry name" value="Transket_pyr"/>
    <property type="match status" value="1"/>
</dbReference>
<feature type="binding site" evidence="13">
    <location>
        <position position="273"/>
    </location>
    <ligand>
        <name>thiamine diphosphate</name>
        <dbReference type="ChEBI" id="CHEBI:58937"/>
    </ligand>
</feature>
<feature type="domain" description="Transketolase-like pyrimidine-binding" evidence="16">
    <location>
        <begin position="364"/>
        <end position="538"/>
    </location>
</feature>
<comment type="cofactor">
    <cofactor evidence="14">
        <name>Mg(2+)</name>
        <dbReference type="ChEBI" id="CHEBI:18420"/>
    </cofactor>
    <text evidence="14">Binds 1 Mg(2+) ion per subunit. Can also utilize other divalent metal cations, such as Ca(2+), Mn(2+) and Co(2+).</text>
</comment>
<feature type="binding site" evidence="12">
    <location>
        <position position="273"/>
    </location>
    <ligand>
        <name>substrate</name>
    </ligand>
</feature>
<accession>A0A1H2DDD4</accession>
<evidence type="ECO:0000256" key="9">
    <source>
        <dbReference type="ARBA" id="ARBA00049473"/>
    </source>
</evidence>
<evidence type="ECO:0000256" key="4">
    <source>
        <dbReference type="ARBA" id="ARBA00016662"/>
    </source>
</evidence>
<dbReference type="FunFam" id="3.40.50.970:FF:000004">
    <property type="entry name" value="Transketolase"/>
    <property type="match status" value="1"/>
</dbReference>
<dbReference type="RefSeq" id="WP_231953847.1">
    <property type="nucleotide sequence ID" value="NZ_BOMJ01000106.1"/>
</dbReference>
<evidence type="ECO:0000256" key="7">
    <source>
        <dbReference type="ARBA" id="ARBA00022842"/>
    </source>
</evidence>
<dbReference type="InterPro" id="IPR005475">
    <property type="entry name" value="Transketolase-like_Pyr-bd"/>
</dbReference>
<dbReference type="Pfam" id="PF22613">
    <property type="entry name" value="Transketolase_C_1"/>
    <property type="match status" value="1"/>
</dbReference>
<dbReference type="InterPro" id="IPR029061">
    <property type="entry name" value="THDP-binding"/>
</dbReference>
<dbReference type="SUPFAM" id="SSF52922">
    <property type="entry name" value="TK C-terminal domain-like"/>
    <property type="match status" value="1"/>
</dbReference>
<evidence type="ECO:0000256" key="5">
    <source>
        <dbReference type="ARBA" id="ARBA00022679"/>
    </source>
</evidence>
<feature type="binding site" evidence="14">
    <location>
        <position position="199"/>
    </location>
    <ligand>
        <name>Mg(2+)</name>
        <dbReference type="ChEBI" id="CHEBI:18420"/>
    </ligand>
</feature>
<dbReference type="EC" id="2.2.1.1" evidence="3 10"/>
<dbReference type="Gene3D" id="3.40.50.970">
    <property type="match status" value="2"/>
</dbReference>
<keyword evidence="18" id="KW-1185">Reference proteome</keyword>
<dbReference type="PANTHER" id="PTHR43522:SF2">
    <property type="entry name" value="TRANSKETOLASE 1-RELATED"/>
    <property type="match status" value="1"/>
</dbReference>
<evidence type="ECO:0000256" key="2">
    <source>
        <dbReference type="ARBA" id="ARBA00011738"/>
    </source>
</evidence>
<keyword evidence="6 14" id="KW-0479">Metal-binding</keyword>
<evidence type="ECO:0000256" key="6">
    <source>
        <dbReference type="ARBA" id="ARBA00022723"/>
    </source>
</evidence>
<feature type="binding site" evidence="12">
    <location>
        <position position="35"/>
    </location>
    <ligand>
        <name>substrate</name>
    </ligand>
</feature>
<evidence type="ECO:0000256" key="11">
    <source>
        <dbReference type="PIRSR" id="PIRSR605478-1"/>
    </source>
</evidence>
<gene>
    <name evidence="17" type="ORF">SAMN04489716_9337</name>
</gene>
<dbReference type="PROSITE" id="PS00802">
    <property type="entry name" value="TRANSKETOLASE_2"/>
    <property type="match status" value="1"/>
</dbReference>
<keyword evidence="7 14" id="KW-0460">Magnesium</keyword>
<comment type="subunit">
    <text evidence="2">Homodimer.</text>
</comment>
<evidence type="ECO:0000256" key="12">
    <source>
        <dbReference type="PIRSR" id="PIRSR605478-2"/>
    </source>
</evidence>
<feature type="binding site" evidence="12">
    <location>
        <position position="367"/>
    </location>
    <ligand>
        <name>substrate</name>
    </ligand>
</feature>
<dbReference type="NCBIfam" id="TIGR00232">
    <property type="entry name" value="tktlase_bact"/>
    <property type="match status" value="1"/>
</dbReference>
<feature type="active site" description="Proton donor" evidence="11">
    <location>
        <position position="425"/>
    </location>
</feature>
<dbReference type="FunFam" id="3.40.50.920:FF:000003">
    <property type="entry name" value="Transketolase"/>
    <property type="match status" value="1"/>
</dbReference>
<evidence type="ECO:0000256" key="10">
    <source>
        <dbReference type="NCBIfam" id="TIGR00232"/>
    </source>
</evidence>
<dbReference type="InterPro" id="IPR005474">
    <property type="entry name" value="Transketolase_N"/>
</dbReference>
<feature type="binding site" evidence="12">
    <location>
        <position position="533"/>
    </location>
    <ligand>
        <name>substrate</name>
    </ligand>
</feature>
<dbReference type="Gene3D" id="3.40.50.920">
    <property type="match status" value="1"/>
</dbReference>
<feature type="binding site" evidence="13">
    <location>
        <position position="75"/>
    </location>
    <ligand>
        <name>thiamine diphosphate</name>
        <dbReference type="ChEBI" id="CHEBI:58937"/>
    </ligand>
</feature>
<dbReference type="Proteomes" id="UP000198688">
    <property type="component" value="Chromosome I"/>
</dbReference>
<dbReference type="InterPro" id="IPR055152">
    <property type="entry name" value="Transketolase-like_C_2"/>
</dbReference>
<dbReference type="GO" id="GO:0000287">
    <property type="term" value="F:magnesium ion binding"/>
    <property type="evidence" value="ECO:0007669"/>
    <property type="project" value="UniProtKB-ARBA"/>
</dbReference>
<evidence type="ECO:0000256" key="13">
    <source>
        <dbReference type="PIRSR" id="PIRSR605478-3"/>
    </source>
</evidence>
<feature type="binding site" evidence="14">
    <location>
        <position position="197"/>
    </location>
    <ligand>
        <name>Mg(2+)</name>
        <dbReference type="ChEBI" id="CHEBI:18420"/>
    </ligand>
</feature>
<comment type="catalytic activity">
    <reaction evidence="9">
        <text>D-sedoheptulose 7-phosphate + D-glyceraldehyde 3-phosphate = aldehydo-D-ribose 5-phosphate + D-xylulose 5-phosphate</text>
        <dbReference type="Rhea" id="RHEA:10508"/>
        <dbReference type="ChEBI" id="CHEBI:57483"/>
        <dbReference type="ChEBI" id="CHEBI:57737"/>
        <dbReference type="ChEBI" id="CHEBI:58273"/>
        <dbReference type="ChEBI" id="CHEBI:59776"/>
        <dbReference type="EC" id="2.2.1.1"/>
    </reaction>
</comment>
<reference evidence="17 18" key="1">
    <citation type="submission" date="2016-10" db="EMBL/GenBank/DDBJ databases">
        <authorList>
            <person name="de Groot N.N."/>
        </authorList>
    </citation>
    <scope>NUCLEOTIDE SEQUENCE [LARGE SCALE GENOMIC DNA]</scope>
    <source>
        <strain evidence="17 18">DSM 43941</strain>
    </source>
</reference>
<comment type="similarity">
    <text evidence="1">Belongs to the transketolase family.</text>
</comment>
<dbReference type="PANTHER" id="PTHR43522">
    <property type="entry name" value="TRANSKETOLASE"/>
    <property type="match status" value="1"/>
</dbReference>
<dbReference type="SUPFAM" id="SSF52518">
    <property type="entry name" value="Thiamin diphosphate-binding fold (THDP-binding)"/>
    <property type="match status" value="2"/>
</dbReference>
<feature type="binding site" evidence="13">
    <location>
        <position position="168"/>
    </location>
    <ligand>
        <name>thiamine diphosphate</name>
        <dbReference type="ChEBI" id="CHEBI:58937"/>
    </ligand>
</feature>
<sequence>MSATHAFPWSDLDEKAVAVSRALTIDAVEHAGGGHPGTAMALAPAAYLLFQRFLRHDPGDPDWEGRDRFVLSCGHASLALYVQLYLSGYGITIEDLARLRQWDSAVPSHPERGRTAGVEMTTGPLGQGFATSVGMAMAARKRRGLFDPEAPAGTSVFDHTVWVFASDGDMHEGVTSEASSLAGHQRLGNLVVLYDDNRISTEGDTALAFSEDVAARYESYGWHVQCVADINDIPALAMAMQAARDEAGRPSLIVARSVIGWPAPGVQGTAASHGGPLGPGEVAATKRRLGLAEDRTFDVPGAVLAHARRVKERGFRSRTDWNARFDKWRAELPEAAAQWDRVSAGLLPRDWTAGLPAFAAGTEVSTRRSSGEVLNALAGVLPELWGGSADLGENNCTTIRGADSFLPEALSGSPYGRNLHFGVREHAMGAILNGFALYGFRAYGGTFLAFSDYMRPPVRLAALMELPVTYVWTHDSIGIGEDGPTHQPVEHLAALRAIPGLDVVRPADANETVVAWRTVLERSRRPAGMVLSRQNLPVLDRSRFASAEGVANGGYVLLDAADGNPHVILVATGSEVQLAVAAAERLAAADISVRVVSMPCVEWFREQDETYRHSVLPPSVRARVSVEAGAALGWHEFVGGDGEIISVDRYGASAPYRLLFEHFGITVDRVVSAAHVSLTKAGRGR</sequence>
<feature type="binding site" evidence="13">
    <location>
        <position position="450"/>
    </location>
    <ligand>
        <name>thiamine diphosphate</name>
        <dbReference type="ChEBI" id="CHEBI:58937"/>
    </ligand>
</feature>
<feature type="binding site" evidence="12">
    <location>
        <position position="482"/>
    </location>
    <ligand>
        <name>substrate</name>
    </ligand>
</feature>
<dbReference type="InterPro" id="IPR020826">
    <property type="entry name" value="Transketolase_BS"/>
</dbReference>
<comment type="cofactor">
    <cofactor evidence="13">
        <name>thiamine diphosphate</name>
        <dbReference type="ChEBI" id="CHEBI:58937"/>
    </cofactor>
    <text evidence="13">Binds 1 thiamine pyrophosphate per subunit. During the reaction, the substrate forms a covalent intermediate with the cofactor.</text>
</comment>
<evidence type="ECO:0000256" key="14">
    <source>
        <dbReference type="PIRSR" id="PIRSR605478-4"/>
    </source>
</evidence>
<dbReference type="FunFam" id="3.40.50.970:FF:000003">
    <property type="entry name" value="Transketolase"/>
    <property type="match status" value="1"/>
</dbReference>
<evidence type="ECO:0000256" key="3">
    <source>
        <dbReference type="ARBA" id="ARBA00013152"/>
    </source>
</evidence>
<proteinExistence type="inferred from homology"/>
<evidence type="ECO:0000256" key="8">
    <source>
        <dbReference type="ARBA" id="ARBA00023052"/>
    </source>
</evidence>
<name>A0A1H2DDD4_9ACTN</name>
<dbReference type="InterPro" id="IPR009014">
    <property type="entry name" value="Transketo_C/PFOR_II"/>
</dbReference>
<dbReference type="CDD" id="cd02012">
    <property type="entry name" value="TPP_TK"/>
    <property type="match status" value="1"/>
</dbReference>
<evidence type="ECO:0000256" key="15">
    <source>
        <dbReference type="PIRSR" id="PIRSR605478-5"/>
    </source>
</evidence>
<keyword evidence="8 13" id="KW-0786">Thiamine pyrophosphate</keyword>
<keyword evidence="5" id="KW-0808">Transferase</keyword>
<dbReference type="EMBL" id="LT629758">
    <property type="protein sequence ID" value="SDT80740.1"/>
    <property type="molecule type" value="Genomic_DNA"/>
</dbReference>
<dbReference type="Pfam" id="PF00456">
    <property type="entry name" value="Transketolase_N"/>
    <property type="match status" value="1"/>
</dbReference>
<dbReference type="CDD" id="cd07033">
    <property type="entry name" value="TPP_PYR_DXS_TK_like"/>
    <property type="match status" value="1"/>
</dbReference>
<protein>
    <recommendedName>
        <fullName evidence="4 10">Transketolase</fullName>
        <ecNumber evidence="3 10">2.2.1.1</ecNumber>
    </recommendedName>
</protein>
<organism evidence="17 18">
    <name type="scientific">Actinoplanes derwentensis</name>
    <dbReference type="NCBI Taxonomy" id="113562"/>
    <lineage>
        <taxon>Bacteria</taxon>
        <taxon>Bacillati</taxon>
        <taxon>Actinomycetota</taxon>
        <taxon>Actinomycetes</taxon>
        <taxon>Micromonosporales</taxon>
        <taxon>Micromonosporaceae</taxon>
        <taxon>Actinoplanes</taxon>
    </lineage>
</organism>
<feature type="site" description="Important for catalytic activity" evidence="15">
    <location>
        <position position="35"/>
    </location>
</feature>
<evidence type="ECO:0000313" key="18">
    <source>
        <dbReference type="Proteomes" id="UP000198688"/>
    </source>
</evidence>
<feature type="binding site" evidence="12">
    <location>
        <position position="474"/>
    </location>
    <ligand>
        <name>substrate</name>
    </ligand>
</feature>
<dbReference type="GO" id="GO:0006098">
    <property type="term" value="P:pentose-phosphate shunt"/>
    <property type="evidence" value="ECO:0007669"/>
    <property type="project" value="TreeGrafter"/>
</dbReference>
<dbReference type="STRING" id="113562.SAMN04489716_9337"/>
<feature type="binding site" evidence="12">
    <location>
        <position position="486"/>
    </location>
    <ligand>
        <name>substrate</name>
    </ligand>
</feature>
<dbReference type="InterPro" id="IPR005478">
    <property type="entry name" value="Transketolase_bac-like"/>
</dbReference>
<evidence type="ECO:0000313" key="17">
    <source>
        <dbReference type="EMBL" id="SDT80740.1"/>
    </source>
</evidence>
<dbReference type="InterPro" id="IPR033247">
    <property type="entry name" value="Transketolase_fam"/>
</dbReference>
<feature type="binding site" evidence="13">
    <location>
        <position position="197"/>
    </location>
    <ligand>
        <name>thiamine diphosphate</name>
        <dbReference type="ChEBI" id="CHEBI:58937"/>
    </ligand>
</feature>
<dbReference type="AlphaFoldDB" id="A0A1H2DDD4"/>